<comment type="caution">
    <text evidence="1">The sequence shown here is derived from an EMBL/GenBank/DDBJ whole genome shotgun (WGS) entry which is preliminary data.</text>
</comment>
<dbReference type="AlphaFoldDB" id="A0A0E2HCK0"/>
<dbReference type="EMBL" id="AGYR01000014">
    <property type="protein sequence ID" value="ENZ17374.1"/>
    <property type="molecule type" value="Genomic_DNA"/>
</dbReference>
<name>A0A0E2HCK0_9FIRM</name>
<accession>A0A0E2HCK0</accession>
<gene>
    <name evidence="1" type="ORF">HMPREF1090_01674</name>
</gene>
<evidence type="ECO:0000313" key="1">
    <source>
        <dbReference type="EMBL" id="ENZ17374.1"/>
    </source>
</evidence>
<sequence length="33" mass="3834">MTTLLFIVTIYDIILNNLSLYSDKLKKTSDEEV</sequence>
<evidence type="ECO:0000313" key="2">
    <source>
        <dbReference type="Proteomes" id="UP000013085"/>
    </source>
</evidence>
<dbReference type="HOGENOM" id="CLU_3381280_0_0_9"/>
<proteinExistence type="predicted"/>
<dbReference type="Proteomes" id="UP000013085">
    <property type="component" value="Unassembled WGS sequence"/>
</dbReference>
<protein>
    <submittedName>
        <fullName evidence="1">Uncharacterized protein</fullName>
    </submittedName>
</protein>
<reference evidence="1 2" key="1">
    <citation type="submission" date="2013-01" db="EMBL/GenBank/DDBJ databases">
        <title>The Genome Sequence of Clostridium clostridioforme 90A8.</title>
        <authorList>
            <consortium name="The Broad Institute Genome Sequencing Platform"/>
            <person name="Earl A."/>
            <person name="Ward D."/>
            <person name="Feldgarden M."/>
            <person name="Gevers D."/>
            <person name="Courvalin P."/>
            <person name="Lambert T."/>
            <person name="Walker B."/>
            <person name="Young S.K."/>
            <person name="Zeng Q."/>
            <person name="Gargeya S."/>
            <person name="Fitzgerald M."/>
            <person name="Haas B."/>
            <person name="Abouelleil A."/>
            <person name="Alvarado L."/>
            <person name="Arachchi H.M."/>
            <person name="Berlin A.M."/>
            <person name="Chapman S.B."/>
            <person name="Dewar J."/>
            <person name="Goldberg J."/>
            <person name="Griggs A."/>
            <person name="Gujja S."/>
            <person name="Hansen M."/>
            <person name="Howarth C."/>
            <person name="Imamovic A."/>
            <person name="Larimer J."/>
            <person name="McCowan C."/>
            <person name="Murphy C."/>
            <person name="Neiman D."/>
            <person name="Pearson M."/>
            <person name="Priest M."/>
            <person name="Roberts A."/>
            <person name="Saif S."/>
            <person name="Shea T."/>
            <person name="Sisk P."/>
            <person name="Sykes S."/>
            <person name="Wortman J."/>
            <person name="Nusbaum C."/>
            <person name="Birren B."/>
        </authorList>
    </citation>
    <scope>NUCLEOTIDE SEQUENCE [LARGE SCALE GENOMIC DNA]</scope>
    <source>
        <strain evidence="1 2">90A8</strain>
    </source>
</reference>
<organism evidence="1 2">
    <name type="scientific">[Clostridium] clostridioforme 90A8</name>
    <dbReference type="NCBI Taxonomy" id="999408"/>
    <lineage>
        <taxon>Bacteria</taxon>
        <taxon>Bacillati</taxon>
        <taxon>Bacillota</taxon>
        <taxon>Clostridia</taxon>
        <taxon>Lachnospirales</taxon>
        <taxon>Lachnospiraceae</taxon>
        <taxon>Enterocloster</taxon>
    </lineage>
</organism>